<sequence>MSTTTSLSEAAVLIRDFKRKFSLCELYRSFVFVPRAILKLIGNKKSKLVDKHFLERLQLAVTEVNGCAACSYQHTKMALQQGMSNEEISSFLKGESYFIKPEESKAIMFAQHFADSRGIPKQYAYDSIVKEYGEKEARIILSSIQTMIAGNMYGIPYSAFLARLHGKPYKNSSLMYELPMLVIGMLCLPVAIIHGSLRGLIGLPNERFDKSAEA</sequence>
<evidence type="ECO:0000313" key="3">
    <source>
        <dbReference type="EMBL" id="MPM87327.1"/>
    </source>
</evidence>
<protein>
    <recommendedName>
        <fullName evidence="2">Carboxymuconolactone decarboxylase-like domain-containing protein</fullName>
    </recommendedName>
</protein>
<feature type="domain" description="Carboxymuconolactone decarboxylase-like" evidence="2">
    <location>
        <begin position="50"/>
        <end position="92"/>
    </location>
</feature>
<gene>
    <name evidence="3" type="ORF">SDC9_134423</name>
</gene>
<keyword evidence="1" id="KW-0812">Transmembrane</keyword>
<dbReference type="InterPro" id="IPR003779">
    <property type="entry name" value="CMD-like"/>
</dbReference>
<keyword evidence="1" id="KW-0472">Membrane</keyword>
<feature type="transmembrane region" description="Helical" evidence="1">
    <location>
        <begin position="139"/>
        <end position="160"/>
    </location>
</feature>
<dbReference type="Gene3D" id="1.20.1290.10">
    <property type="entry name" value="AhpD-like"/>
    <property type="match status" value="1"/>
</dbReference>
<dbReference type="SUPFAM" id="SSF69118">
    <property type="entry name" value="AhpD-like"/>
    <property type="match status" value="1"/>
</dbReference>
<dbReference type="EMBL" id="VSSQ01035173">
    <property type="protein sequence ID" value="MPM87327.1"/>
    <property type="molecule type" value="Genomic_DNA"/>
</dbReference>
<evidence type="ECO:0000256" key="1">
    <source>
        <dbReference type="SAM" id="Phobius"/>
    </source>
</evidence>
<dbReference type="Pfam" id="PF02627">
    <property type="entry name" value="CMD"/>
    <property type="match status" value="1"/>
</dbReference>
<reference evidence="3" key="1">
    <citation type="submission" date="2019-08" db="EMBL/GenBank/DDBJ databases">
        <authorList>
            <person name="Kucharzyk K."/>
            <person name="Murdoch R.W."/>
            <person name="Higgins S."/>
            <person name="Loffler F."/>
        </authorList>
    </citation>
    <scope>NUCLEOTIDE SEQUENCE</scope>
</reference>
<dbReference type="GO" id="GO:0051920">
    <property type="term" value="F:peroxiredoxin activity"/>
    <property type="evidence" value="ECO:0007669"/>
    <property type="project" value="InterPro"/>
</dbReference>
<comment type="caution">
    <text evidence="3">The sequence shown here is derived from an EMBL/GenBank/DDBJ whole genome shotgun (WGS) entry which is preliminary data.</text>
</comment>
<dbReference type="AlphaFoldDB" id="A0A645DDK9"/>
<feature type="transmembrane region" description="Helical" evidence="1">
    <location>
        <begin position="180"/>
        <end position="201"/>
    </location>
</feature>
<organism evidence="3">
    <name type="scientific">bioreactor metagenome</name>
    <dbReference type="NCBI Taxonomy" id="1076179"/>
    <lineage>
        <taxon>unclassified sequences</taxon>
        <taxon>metagenomes</taxon>
        <taxon>ecological metagenomes</taxon>
    </lineage>
</organism>
<accession>A0A645DDK9</accession>
<keyword evidence="1" id="KW-1133">Transmembrane helix</keyword>
<name>A0A645DDK9_9ZZZZ</name>
<evidence type="ECO:0000259" key="2">
    <source>
        <dbReference type="Pfam" id="PF02627"/>
    </source>
</evidence>
<proteinExistence type="predicted"/>
<dbReference type="InterPro" id="IPR029032">
    <property type="entry name" value="AhpD-like"/>
</dbReference>